<keyword evidence="4" id="KW-0479">Metal-binding</keyword>
<dbReference type="Pfam" id="PF08240">
    <property type="entry name" value="ADH_N"/>
    <property type="match status" value="1"/>
</dbReference>
<accession>A0A2X2LT97</accession>
<dbReference type="Gene3D" id="3.90.180.10">
    <property type="entry name" value="Medium-chain alcohol dehydrogenases, catalytic domain"/>
    <property type="match status" value="1"/>
</dbReference>
<evidence type="ECO:0000256" key="1">
    <source>
        <dbReference type="ARBA" id="ARBA00001947"/>
    </source>
</evidence>
<dbReference type="PANTHER" id="PTHR42940">
    <property type="entry name" value="ALCOHOL DEHYDROGENASE 1-RELATED"/>
    <property type="match status" value="1"/>
</dbReference>
<comment type="similarity">
    <text evidence="2">Belongs to the zinc-containing alcohol dehydrogenase family.</text>
</comment>
<evidence type="ECO:0000313" key="11">
    <source>
        <dbReference type="Proteomes" id="UP000251241"/>
    </source>
</evidence>
<dbReference type="SUPFAM" id="SSF50129">
    <property type="entry name" value="GroES-like"/>
    <property type="match status" value="1"/>
</dbReference>
<dbReference type="PANTHER" id="PTHR42940:SF3">
    <property type="entry name" value="ALCOHOL DEHYDROGENASE 1-RELATED"/>
    <property type="match status" value="1"/>
</dbReference>
<dbReference type="InterPro" id="IPR036291">
    <property type="entry name" value="NAD(P)-bd_dom_sf"/>
</dbReference>
<feature type="domain" description="Alcohol dehydrogenase-like N-terminal" evidence="9">
    <location>
        <begin position="28"/>
        <end position="148"/>
    </location>
</feature>
<gene>
    <name evidence="10" type="primary">tdh</name>
    <name evidence="10" type="ORF">NCTC11343_04717</name>
</gene>
<dbReference type="InterPro" id="IPR013149">
    <property type="entry name" value="ADH-like_C"/>
</dbReference>
<organism evidence="10 11">
    <name type="scientific">Sphingobacterium multivorum</name>
    <dbReference type="NCBI Taxonomy" id="28454"/>
    <lineage>
        <taxon>Bacteria</taxon>
        <taxon>Pseudomonadati</taxon>
        <taxon>Bacteroidota</taxon>
        <taxon>Sphingobacteriia</taxon>
        <taxon>Sphingobacteriales</taxon>
        <taxon>Sphingobacteriaceae</taxon>
        <taxon>Sphingobacterium</taxon>
    </lineage>
</organism>
<evidence type="ECO:0000256" key="2">
    <source>
        <dbReference type="ARBA" id="ARBA00008072"/>
    </source>
</evidence>
<dbReference type="GO" id="GO:0046872">
    <property type="term" value="F:metal ion binding"/>
    <property type="evidence" value="ECO:0007669"/>
    <property type="project" value="UniProtKB-KW"/>
</dbReference>
<evidence type="ECO:0000256" key="6">
    <source>
        <dbReference type="ARBA" id="ARBA00023002"/>
    </source>
</evidence>
<dbReference type="InterPro" id="IPR011032">
    <property type="entry name" value="GroES-like_sf"/>
</dbReference>
<protein>
    <recommendedName>
        <fullName evidence="3">alcohol dehydrogenase</fullName>
        <ecNumber evidence="3">1.1.1.1</ecNumber>
    </recommendedName>
</protein>
<keyword evidence="7" id="KW-0520">NAD</keyword>
<dbReference type="InterPro" id="IPR013154">
    <property type="entry name" value="ADH-like_N"/>
</dbReference>
<dbReference type="RefSeq" id="WP_112376006.1">
    <property type="nucleotide sequence ID" value="NZ_CP069793.1"/>
</dbReference>
<dbReference type="GO" id="GO:0005737">
    <property type="term" value="C:cytoplasm"/>
    <property type="evidence" value="ECO:0007669"/>
    <property type="project" value="TreeGrafter"/>
</dbReference>
<keyword evidence="5" id="KW-0862">Zinc</keyword>
<sequence length="364" mass="39614">MKQLATYYVFDQANTTLAKVSKPVPPLKDGEILVNIRYTTLCGSDLHTYCGLRNEPCPTILGHEIVGVIAAISSDHSGLDARGNQLQIGDLITWTVFSSDPNSANYQPEIPQKNDKIYKYGHRQITEMDDLHGGLATHIILRPNTCIRVLPKDISPAVAATINCAVATSAGALRLAETITKKNIHVAGIGLLGLVSIAMCKEMGAKSIIASDINPARLELAKKFGATATIDLRETTSSTALEATVIDRFIDMSGSPEAMELGIDTLGLHGNAVLVGAVFKQRATGIDAEKVIRKMLTIKGLHNYNYTDFSVAVDFIIENWQKYPFESLIEREFPLAEVNDAISYALTHKPIRAGLFVHPSTEQL</sequence>
<dbReference type="EMBL" id="UAUU01000011">
    <property type="protein sequence ID" value="SPZ92730.1"/>
    <property type="molecule type" value="Genomic_DNA"/>
</dbReference>
<comment type="cofactor">
    <cofactor evidence="1">
        <name>Zn(2+)</name>
        <dbReference type="ChEBI" id="CHEBI:29105"/>
    </cofactor>
</comment>
<evidence type="ECO:0000256" key="4">
    <source>
        <dbReference type="ARBA" id="ARBA00022723"/>
    </source>
</evidence>
<evidence type="ECO:0000256" key="5">
    <source>
        <dbReference type="ARBA" id="ARBA00022833"/>
    </source>
</evidence>
<evidence type="ECO:0000256" key="3">
    <source>
        <dbReference type="ARBA" id="ARBA00013190"/>
    </source>
</evidence>
<dbReference type="EC" id="1.1.1.1" evidence="3"/>
<dbReference type="Gene3D" id="3.40.50.720">
    <property type="entry name" value="NAD(P)-binding Rossmann-like Domain"/>
    <property type="match status" value="1"/>
</dbReference>
<evidence type="ECO:0000259" key="9">
    <source>
        <dbReference type="Pfam" id="PF08240"/>
    </source>
</evidence>
<dbReference type="Proteomes" id="UP000251241">
    <property type="component" value="Unassembled WGS sequence"/>
</dbReference>
<evidence type="ECO:0000259" key="8">
    <source>
        <dbReference type="Pfam" id="PF00107"/>
    </source>
</evidence>
<keyword evidence="6 10" id="KW-0560">Oxidoreductase</keyword>
<evidence type="ECO:0000313" key="10">
    <source>
        <dbReference type="EMBL" id="SPZ92730.1"/>
    </source>
</evidence>
<dbReference type="SUPFAM" id="SSF51735">
    <property type="entry name" value="NAD(P)-binding Rossmann-fold domains"/>
    <property type="match status" value="1"/>
</dbReference>
<reference evidence="10 11" key="1">
    <citation type="submission" date="2018-06" db="EMBL/GenBank/DDBJ databases">
        <authorList>
            <consortium name="Pathogen Informatics"/>
            <person name="Doyle S."/>
        </authorList>
    </citation>
    <scope>NUCLEOTIDE SEQUENCE [LARGE SCALE GENOMIC DNA]</scope>
    <source>
        <strain evidence="10 11">NCTC11343</strain>
    </source>
</reference>
<evidence type="ECO:0000256" key="7">
    <source>
        <dbReference type="ARBA" id="ARBA00023027"/>
    </source>
</evidence>
<dbReference type="GeneID" id="97179628"/>
<name>A0A2X2LT97_SPHMU</name>
<dbReference type="Pfam" id="PF00107">
    <property type="entry name" value="ADH_zinc_N"/>
    <property type="match status" value="1"/>
</dbReference>
<proteinExistence type="inferred from homology"/>
<dbReference type="AlphaFoldDB" id="A0A2X2LT97"/>
<dbReference type="GO" id="GO:0004022">
    <property type="term" value="F:alcohol dehydrogenase (NAD+) activity"/>
    <property type="evidence" value="ECO:0007669"/>
    <property type="project" value="UniProtKB-EC"/>
</dbReference>
<feature type="domain" description="Alcohol dehydrogenase-like C-terminal" evidence="8">
    <location>
        <begin position="192"/>
        <end position="316"/>
    </location>
</feature>